<evidence type="ECO:0000313" key="1">
    <source>
        <dbReference type="EMBL" id="PIO62604.1"/>
    </source>
</evidence>
<dbReference type="EMBL" id="KZ351902">
    <property type="protein sequence ID" value="PIO62604.1"/>
    <property type="molecule type" value="Genomic_DNA"/>
</dbReference>
<keyword evidence="2" id="KW-1185">Reference proteome</keyword>
<organism evidence="1 2">
    <name type="scientific">Teladorsagia circumcincta</name>
    <name type="common">Brown stomach worm</name>
    <name type="synonym">Ostertagia circumcincta</name>
    <dbReference type="NCBI Taxonomy" id="45464"/>
    <lineage>
        <taxon>Eukaryota</taxon>
        <taxon>Metazoa</taxon>
        <taxon>Ecdysozoa</taxon>
        <taxon>Nematoda</taxon>
        <taxon>Chromadorea</taxon>
        <taxon>Rhabditida</taxon>
        <taxon>Rhabditina</taxon>
        <taxon>Rhabditomorpha</taxon>
        <taxon>Strongyloidea</taxon>
        <taxon>Trichostrongylidae</taxon>
        <taxon>Teladorsagia</taxon>
    </lineage>
</organism>
<name>A0A2G9TXA7_TELCI</name>
<evidence type="ECO:0000313" key="2">
    <source>
        <dbReference type="Proteomes" id="UP000230423"/>
    </source>
</evidence>
<accession>A0A2G9TXA7</accession>
<gene>
    <name evidence="1" type="ORF">TELCIR_15834</name>
</gene>
<protein>
    <submittedName>
        <fullName evidence="1">Uncharacterized protein</fullName>
    </submittedName>
</protein>
<proteinExistence type="predicted"/>
<reference evidence="1 2" key="1">
    <citation type="submission" date="2015-09" db="EMBL/GenBank/DDBJ databases">
        <title>Draft genome of the parasitic nematode Teladorsagia circumcincta isolate WARC Sus (inbred).</title>
        <authorList>
            <person name="Mitreva M."/>
        </authorList>
    </citation>
    <scope>NUCLEOTIDE SEQUENCE [LARGE SCALE GENOMIC DNA]</scope>
    <source>
        <strain evidence="1 2">S</strain>
    </source>
</reference>
<sequence length="84" mass="9374">MTKPLLFPRPSDESFCKYDTNGNRHMLLIVTLLVVAGLASAAEDQKLSWKVCGYGDEGRLPQIPGKAKLVFDIVLEKLIKKDEL</sequence>
<dbReference type="Proteomes" id="UP000230423">
    <property type="component" value="Unassembled WGS sequence"/>
</dbReference>
<dbReference type="AlphaFoldDB" id="A0A2G9TXA7"/>